<dbReference type="NCBIfam" id="TIGR00507">
    <property type="entry name" value="aroE"/>
    <property type="match status" value="1"/>
</dbReference>
<dbReference type="InterPro" id="IPR013708">
    <property type="entry name" value="Shikimate_DH-bd_N"/>
</dbReference>
<keyword evidence="13" id="KW-1185">Reference proteome</keyword>
<dbReference type="SUPFAM" id="SSF51735">
    <property type="entry name" value="NAD(P)-binding Rossmann-fold domains"/>
    <property type="match status" value="1"/>
</dbReference>
<sequence>MPSDPMPRFAVLGQPVAHSLSPRIHRRFGEACGIALDYRAIELAPEALPARLAAFHAEGLGGANVTLPLKELAARACRELSDAARLSGAVNTLIRREDGWLGDNTDGAGLVADLRRLGVRLAGARVLLLGAGGAARGVVPALFDAGIASLTVANRTAARAEALAHDLQSCGDIATCGFEALAGADGFDLILNATSAARSGRALALPATLPAPDAAAYDLSYGETAQPFLAWAASAGIARAADGLGMLVEQAAEAFQRWHGVRPDAAAVLAELRAERV</sequence>
<dbReference type="PANTHER" id="PTHR21089:SF1">
    <property type="entry name" value="BIFUNCTIONAL 3-DEHYDROQUINATE DEHYDRATASE_SHIKIMATE DEHYDROGENASE, CHLOROPLASTIC"/>
    <property type="match status" value="1"/>
</dbReference>
<dbReference type="GO" id="GO:0005829">
    <property type="term" value="C:cytosol"/>
    <property type="evidence" value="ECO:0007669"/>
    <property type="project" value="TreeGrafter"/>
</dbReference>
<dbReference type="Proteomes" id="UP001364472">
    <property type="component" value="Unassembled WGS sequence"/>
</dbReference>
<dbReference type="InterPro" id="IPR046346">
    <property type="entry name" value="Aminoacid_DH-like_N_sf"/>
</dbReference>
<protein>
    <recommendedName>
        <fullName evidence="2 8">Shikimate dehydrogenase (NADP(+))</fullName>
        <shortName evidence="8">SDH</shortName>
        <ecNumber evidence="2 8">1.1.1.25</ecNumber>
    </recommendedName>
</protein>
<organism evidence="12 13">
    <name type="scientific">Denitratimonas tolerans</name>
    <dbReference type="NCBI Taxonomy" id="1338420"/>
    <lineage>
        <taxon>Bacteria</taxon>
        <taxon>Pseudomonadati</taxon>
        <taxon>Pseudomonadota</taxon>
        <taxon>Gammaproteobacteria</taxon>
        <taxon>Lysobacterales</taxon>
        <taxon>Lysobacteraceae</taxon>
        <taxon>Denitratimonas</taxon>
    </lineage>
</organism>
<dbReference type="InterPro" id="IPR006151">
    <property type="entry name" value="Shikm_DH/Glu-tRNA_Rdtase"/>
</dbReference>
<feature type="active site" description="Proton acceptor" evidence="8">
    <location>
        <position position="70"/>
    </location>
</feature>
<evidence type="ECO:0000256" key="4">
    <source>
        <dbReference type="ARBA" id="ARBA00022857"/>
    </source>
</evidence>
<accession>A0AAW9R7G3</accession>
<dbReference type="PANTHER" id="PTHR21089">
    <property type="entry name" value="SHIKIMATE DEHYDROGENASE"/>
    <property type="match status" value="1"/>
</dbReference>
<comment type="function">
    <text evidence="8">Involved in the biosynthesis of the chorismate, which leads to the biosynthesis of aromatic amino acids. Catalyzes the reversible NADPH linked reduction of 3-dehydroshikimate (DHSA) to yield shikimate (SA).</text>
</comment>
<feature type="binding site" evidence="8">
    <location>
        <position position="106"/>
    </location>
    <ligand>
        <name>shikimate</name>
        <dbReference type="ChEBI" id="CHEBI:36208"/>
    </ligand>
</feature>
<dbReference type="Gene3D" id="3.40.50.10860">
    <property type="entry name" value="Leucine Dehydrogenase, chain A, domain 1"/>
    <property type="match status" value="1"/>
</dbReference>
<dbReference type="Pfam" id="PF18317">
    <property type="entry name" value="SDH_C"/>
    <property type="match status" value="1"/>
</dbReference>
<feature type="binding site" evidence="8">
    <location>
        <position position="243"/>
    </location>
    <ligand>
        <name>NADP(+)</name>
        <dbReference type="ChEBI" id="CHEBI:58349"/>
    </ligand>
</feature>
<dbReference type="EMBL" id="JBBDHC010000016">
    <property type="protein sequence ID" value="MEJ1250184.1"/>
    <property type="molecule type" value="Genomic_DNA"/>
</dbReference>
<comment type="catalytic activity">
    <reaction evidence="7 8">
        <text>shikimate + NADP(+) = 3-dehydroshikimate + NADPH + H(+)</text>
        <dbReference type="Rhea" id="RHEA:17737"/>
        <dbReference type="ChEBI" id="CHEBI:15378"/>
        <dbReference type="ChEBI" id="CHEBI:16630"/>
        <dbReference type="ChEBI" id="CHEBI:36208"/>
        <dbReference type="ChEBI" id="CHEBI:57783"/>
        <dbReference type="ChEBI" id="CHEBI:58349"/>
        <dbReference type="EC" id="1.1.1.25"/>
    </reaction>
</comment>
<evidence type="ECO:0000256" key="1">
    <source>
        <dbReference type="ARBA" id="ARBA00004871"/>
    </source>
</evidence>
<dbReference type="RefSeq" id="WP_337335890.1">
    <property type="nucleotide sequence ID" value="NZ_JBBDHC010000016.1"/>
</dbReference>
<keyword evidence="6 8" id="KW-0057">Aromatic amino acid biosynthesis</keyword>
<dbReference type="CDD" id="cd01065">
    <property type="entry name" value="NAD_bind_Shikimate_DH"/>
    <property type="match status" value="1"/>
</dbReference>
<feature type="binding site" evidence="8">
    <location>
        <position position="82"/>
    </location>
    <ligand>
        <name>NADP(+)</name>
        <dbReference type="ChEBI" id="CHEBI:58349"/>
    </ligand>
</feature>
<evidence type="ECO:0000259" key="11">
    <source>
        <dbReference type="Pfam" id="PF18317"/>
    </source>
</evidence>
<feature type="binding site" evidence="8">
    <location>
        <position position="250"/>
    </location>
    <ligand>
        <name>shikimate</name>
        <dbReference type="ChEBI" id="CHEBI:36208"/>
    </ligand>
</feature>
<feature type="binding site" evidence="8">
    <location>
        <position position="91"/>
    </location>
    <ligand>
        <name>shikimate</name>
        <dbReference type="ChEBI" id="CHEBI:36208"/>
    </ligand>
</feature>
<feature type="binding site" evidence="8">
    <location>
        <begin position="154"/>
        <end position="159"/>
    </location>
    <ligand>
        <name>NADP(+)</name>
        <dbReference type="ChEBI" id="CHEBI:58349"/>
    </ligand>
</feature>
<evidence type="ECO:0000256" key="7">
    <source>
        <dbReference type="ARBA" id="ARBA00049442"/>
    </source>
</evidence>
<comment type="caution">
    <text evidence="12">The sequence shown here is derived from an EMBL/GenBank/DDBJ whole genome shotgun (WGS) entry which is preliminary data.</text>
</comment>
<dbReference type="InterPro" id="IPR036291">
    <property type="entry name" value="NAD(P)-bd_dom_sf"/>
</dbReference>
<proteinExistence type="inferred from homology"/>
<feature type="binding site" evidence="8">
    <location>
        <position position="221"/>
    </location>
    <ligand>
        <name>shikimate</name>
        <dbReference type="ChEBI" id="CHEBI:36208"/>
    </ligand>
</feature>
<keyword evidence="3 8" id="KW-0028">Amino-acid biosynthesis</keyword>
<dbReference type="Gene3D" id="3.40.50.720">
    <property type="entry name" value="NAD(P)-binding Rossmann-like Domain"/>
    <property type="match status" value="1"/>
</dbReference>
<keyword evidence="5 8" id="KW-0560">Oxidoreductase</keyword>
<evidence type="ECO:0000259" key="10">
    <source>
        <dbReference type="Pfam" id="PF08501"/>
    </source>
</evidence>
<comment type="pathway">
    <text evidence="1 8">Metabolic intermediate biosynthesis; chorismate biosynthesis; chorismate from D-erythrose 4-phosphate and phosphoenolpyruvate: step 4/7.</text>
</comment>
<evidence type="ECO:0000256" key="5">
    <source>
        <dbReference type="ARBA" id="ARBA00023002"/>
    </source>
</evidence>
<keyword evidence="4 8" id="KW-0521">NADP</keyword>
<feature type="binding site" evidence="8">
    <location>
        <begin position="130"/>
        <end position="134"/>
    </location>
    <ligand>
        <name>NADP(+)</name>
        <dbReference type="ChEBI" id="CHEBI:58349"/>
    </ligand>
</feature>
<dbReference type="InterPro" id="IPR011342">
    <property type="entry name" value="Shikimate_DH"/>
</dbReference>
<dbReference type="Pfam" id="PF08501">
    <property type="entry name" value="Shikimate_dh_N"/>
    <property type="match status" value="1"/>
</dbReference>
<dbReference type="GO" id="GO:0004764">
    <property type="term" value="F:shikimate 3-dehydrogenase (NADP+) activity"/>
    <property type="evidence" value="ECO:0007669"/>
    <property type="project" value="UniProtKB-UniRule"/>
</dbReference>
<comment type="similarity">
    <text evidence="8">Belongs to the shikimate dehydrogenase family.</text>
</comment>
<dbReference type="GO" id="GO:0019632">
    <property type="term" value="P:shikimate metabolic process"/>
    <property type="evidence" value="ECO:0007669"/>
    <property type="project" value="InterPro"/>
</dbReference>
<evidence type="ECO:0000313" key="12">
    <source>
        <dbReference type="EMBL" id="MEJ1250184.1"/>
    </source>
</evidence>
<evidence type="ECO:0000256" key="2">
    <source>
        <dbReference type="ARBA" id="ARBA00012962"/>
    </source>
</evidence>
<feature type="binding site" evidence="8">
    <location>
        <begin position="19"/>
        <end position="21"/>
    </location>
    <ligand>
        <name>shikimate</name>
        <dbReference type="ChEBI" id="CHEBI:36208"/>
    </ligand>
</feature>
<comment type="subunit">
    <text evidence="8">Homodimer.</text>
</comment>
<feature type="binding site" evidence="8">
    <location>
        <position position="219"/>
    </location>
    <ligand>
        <name>NADP(+)</name>
        <dbReference type="ChEBI" id="CHEBI:58349"/>
    </ligand>
</feature>
<dbReference type="Pfam" id="PF01488">
    <property type="entry name" value="Shikimate_DH"/>
    <property type="match status" value="1"/>
</dbReference>
<feature type="domain" description="Quinate/shikimate 5-dehydrogenase/glutamyl-tRNA reductase" evidence="9">
    <location>
        <begin position="120"/>
        <end position="197"/>
    </location>
</feature>
<feature type="domain" description="Shikimate dehydrogenase substrate binding N-terminal" evidence="10">
    <location>
        <begin position="11"/>
        <end position="93"/>
    </location>
</feature>
<gene>
    <name evidence="8 12" type="primary">aroE</name>
    <name evidence="12" type="ORF">WB794_10935</name>
</gene>
<evidence type="ECO:0000313" key="13">
    <source>
        <dbReference type="Proteomes" id="UP001364472"/>
    </source>
</evidence>
<dbReference type="GO" id="GO:0008652">
    <property type="term" value="P:amino acid biosynthetic process"/>
    <property type="evidence" value="ECO:0007669"/>
    <property type="project" value="UniProtKB-KW"/>
</dbReference>
<feature type="binding site" evidence="8">
    <location>
        <position position="66"/>
    </location>
    <ligand>
        <name>shikimate</name>
        <dbReference type="ChEBI" id="CHEBI:36208"/>
    </ligand>
</feature>
<evidence type="ECO:0000256" key="6">
    <source>
        <dbReference type="ARBA" id="ARBA00023141"/>
    </source>
</evidence>
<reference evidence="12 13" key="1">
    <citation type="journal article" date="2016" name="Antonie Van Leeuwenhoek">
        <title>Denitratimonas tolerans gen. nov., sp. nov., a denitrifying bacterium isolated from a bioreactor for tannery wastewater treatment.</title>
        <authorList>
            <person name="Han S.I."/>
            <person name="Kim J.O."/>
            <person name="Lee Y.R."/>
            <person name="Ekpeghere K.I."/>
            <person name="Koh S.C."/>
            <person name="Whang K.S."/>
        </authorList>
    </citation>
    <scope>NUCLEOTIDE SEQUENCE [LARGE SCALE GENOMIC DNA]</scope>
    <source>
        <strain evidence="12 13">KACC 17565</strain>
    </source>
</reference>
<dbReference type="InterPro" id="IPR041121">
    <property type="entry name" value="SDH_C"/>
</dbReference>
<dbReference type="NCBIfam" id="NF001310">
    <property type="entry name" value="PRK00258.1-2"/>
    <property type="match status" value="1"/>
</dbReference>
<dbReference type="SUPFAM" id="SSF53223">
    <property type="entry name" value="Aminoacid dehydrogenase-like, N-terminal domain"/>
    <property type="match status" value="1"/>
</dbReference>
<evidence type="ECO:0000259" key="9">
    <source>
        <dbReference type="Pfam" id="PF01488"/>
    </source>
</evidence>
<dbReference type="GO" id="GO:0009423">
    <property type="term" value="P:chorismate biosynthetic process"/>
    <property type="evidence" value="ECO:0007669"/>
    <property type="project" value="UniProtKB-UniRule"/>
</dbReference>
<dbReference type="EC" id="1.1.1.25" evidence="2 8"/>
<feature type="domain" description="SDH C-terminal" evidence="11">
    <location>
        <begin position="243"/>
        <end position="273"/>
    </location>
</feature>
<dbReference type="InterPro" id="IPR022893">
    <property type="entry name" value="Shikimate_DH_fam"/>
</dbReference>
<dbReference type="GO" id="GO:0009073">
    <property type="term" value="P:aromatic amino acid family biosynthetic process"/>
    <property type="evidence" value="ECO:0007669"/>
    <property type="project" value="UniProtKB-KW"/>
</dbReference>
<dbReference type="AlphaFoldDB" id="A0AAW9R7G3"/>
<evidence type="ECO:0000256" key="3">
    <source>
        <dbReference type="ARBA" id="ARBA00022605"/>
    </source>
</evidence>
<evidence type="ECO:0000256" key="8">
    <source>
        <dbReference type="HAMAP-Rule" id="MF_00222"/>
    </source>
</evidence>
<name>A0AAW9R7G3_9GAMM</name>
<dbReference type="GO" id="GO:0050661">
    <property type="term" value="F:NADP binding"/>
    <property type="evidence" value="ECO:0007669"/>
    <property type="project" value="InterPro"/>
</dbReference>
<dbReference type="HAMAP" id="MF_00222">
    <property type="entry name" value="Shikimate_DH_AroE"/>
    <property type="match status" value="1"/>
</dbReference>